<dbReference type="Proteomes" id="UP001515480">
    <property type="component" value="Unassembled WGS sequence"/>
</dbReference>
<feature type="region of interest" description="Disordered" evidence="3">
    <location>
        <begin position="800"/>
        <end position="849"/>
    </location>
</feature>
<evidence type="ECO:0000256" key="1">
    <source>
        <dbReference type="ARBA" id="ARBA00001933"/>
    </source>
</evidence>
<dbReference type="InterPro" id="IPR015422">
    <property type="entry name" value="PyrdxlP-dep_Trfase_small"/>
</dbReference>
<evidence type="ECO:0000256" key="3">
    <source>
        <dbReference type="SAM" id="MobiDB-lite"/>
    </source>
</evidence>
<evidence type="ECO:0000256" key="2">
    <source>
        <dbReference type="ARBA" id="ARBA00022898"/>
    </source>
</evidence>
<evidence type="ECO:0000256" key="5">
    <source>
        <dbReference type="SAM" id="SignalP"/>
    </source>
</evidence>
<dbReference type="SUPFAM" id="SSF53383">
    <property type="entry name" value="PLP-dependent transferases"/>
    <property type="match status" value="1"/>
</dbReference>
<evidence type="ECO:0000256" key="4">
    <source>
        <dbReference type="SAM" id="Phobius"/>
    </source>
</evidence>
<evidence type="ECO:0000313" key="6">
    <source>
        <dbReference type="EMBL" id="KAL1500458.1"/>
    </source>
</evidence>
<dbReference type="InterPro" id="IPR049704">
    <property type="entry name" value="Aminotrans_3_PPA_site"/>
</dbReference>
<dbReference type="GO" id="GO:0008483">
    <property type="term" value="F:transaminase activity"/>
    <property type="evidence" value="ECO:0007669"/>
    <property type="project" value="InterPro"/>
</dbReference>
<feature type="transmembrane region" description="Helical" evidence="4">
    <location>
        <begin position="657"/>
        <end position="674"/>
    </location>
</feature>
<feature type="transmembrane region" description="Helical" evidence="4">
    <location>
        <begin position="598"/>
        <end position="617"/>
    </location>
</feature>
<keyword evidence="4" id="KW-1133">Transmembrane helix</keyword>
<keyword evidence="4" id="KW-0812">Transmembrane</keyword>
<accession>A0AB34INA4</accession>
<keyword evidence="5" id="KW-0732">Signal</keyword>
<feature type="chain" id="PRO_5044301243" description="Glutamate-1-semialdehyde 2,1-aminomutase" evidence="5">
    <location>
        <begin position="20"/>
        <end position="1229"/>
    </location>
</feature>
<dbReference type="GO" id="GO:0030170">
    <property type="term" value="F:pyridoxal phosphate binding"/>
    <property type="evidence" value="ECO:0007669"/>
    <property type="project" value="InterPro"/>
</dbReference>
<protein>
    <recommendedName>
        <fullName evidence="8">Glutamate-1-semialdehyde 2,1-aminomutase</fullName>
    </recommendedName>
</protein>
<keyword evidence="4" id="KW-0472">Membrane</keyword>
<keyword evidence="2" id="KW-0663">Pyridoxal phosphate</keyword>
<comment type="cofactor">
    <cofactor evidence="1">
        <name>pyridoxal 5'-phosphate</name>
        <dbReference type="ChEBI" id="CHEBI:597326"/>
    </cofactor>
</comment>
<dbReference type="InterPro" id="IPR015424">
    <property type="entry name" value="PyrdxlP-dep_Trfase"/>
</dbReference>
<gene>
    <name evidence="6" type="ORF">AB1Y20_013115</name>
</gene>
<feature type="signal peptide" evidence="5">
    <location>
        <begin position="1"/>
        <end position="19"/>
    </location>
</feature>
<feature type="transmembrane region" description="Helical" evidence="4">
    <location>
        <begin position="686"/>
        <end position="709"/>
    </location>
</feature>
<name>A0AB34INA4_PRYPA</name>
<dbReference type="Gene3D" id="3.90.1150.10">
    <property type="entry name" value="Aspartate Aminotransferase, domain 1"/>
    <property type="match status" value="1"/>
</dbReference>
<evidence type="ECO:0008006" key="8">
    <source>
        <dbReference type="Google" id="ProtNLM"/>
    </source>
</evidence>
<dbReference type="PANTHER" id="PTHR43713">
    <property type="entry name" value="GLUTAMATE-1-SEMIALDEHYDE 2,1-AMINOMUTASE"/>
    <property type="match status" value="1"/>
</dbReference>
<proteinExistence type="predicted"/>
<feature type="compositionally biased region" description="Polar residues" evidence="3">
    <location>
        <begin position="830"/>
        <end position="842"/>
    </location>
</feature>
<sequence>MAPLRTLAAGALILALLFARHDSFLLRVGRNLFTPAVPRPVEPRYPLVEATKLAADVTVVVGTKDTITPTLAQLEHLRVALPPLVRVIYTYPQPLWDSAEEYERKLRHAAGPLAERLTLLAVDPFINPFEAWLQAIPLVETKYTLLMHNDVFLLDSHFLSELHGALEAHESHAVAAPQIYETELKGLLTTHLFNTNLHLRLNDAGVAIMSHEVDLTVGLAREPSDFREAINRNFLEDHVFLARTAVVNADLIDPSAAFTLEYVDLQLNLIKQNLSQLYVPSARAEFRLWDFGWQDVPYFVRRRSEEQARQTKRHLEAKWGVEFPNTGFCNFVKFSIIRHLELDWTQLPSRWVEQAALVASWFETIGFNRHANLTLGQLLPALRDESEAHASSSDSPQSEGLLTSHGLVVSAFRTLVSTSKVSASDWADSGIGKLLPFQPKAVRLETRYEVEHMSLAVLRVPLTSRFDRERVTPLCGLLVRSQQQDVCWIYVAPHRFDHPLFQAIEWLLVRVRAGPRVALALAMKLTNAELSPGAHDSQVRKLAAAGVRVVMCGEHHWRCEAEYDFPRDGRLLAWSGRMNSWPKVVRTLLPEAEELHSLYAAMALLVCLGAAATAYSATQAKTAVAVLALDWLLVVLGVQVAHAAVLAHASRTAVLGVWWRGLLFLLWLAALAAVNRSAASRYEVLLLATAVVALCTARRVYLALLTLGANHKPSLLLPLLSRLIGTLNSSPLKLKQHEDAICKLDLPTPAVAIKRQAALAALRRRYVFSWPRSNELIAFLCGAQAEAMPLDFTPVPCSVARRKGSDERTPPTEAEAEAESGTGQGADAPTHTNQPIESSTASARHGGVADGEEAAVSETLVALLRQISGKEDIHFHLCGSSALLAAARLARVNTGKPLLVTFGGGAHGWSDGVAAESLSLGEERYACDVLTLRERSVATLRVLRLRRDEIAAVLVNPLQGVATAEGGGCGGYNSYHAWLAELRETCSSCGLPLIFDEIATGFRLSRGGAQSYFGVQADVVCYGKSGTGGLPLGVLCGPKWLLTPSAPYLPLRAGAESSSGGVAQYPSLLREALAFLRWLDAPPQRDIHERQAEAVAQWVRSTNEGLRAASLPFSLRCEHCVWCLRFEKAGRYHWLLQLLVRDLGGQLAWIAPGKLSFPLQTTAAELNELSSALLRAASQMRKDSWWTEAGEVKLQSETQIRWQLAREVVQSAYFRLRVAAFSLIPSSRG</sequence>
<dbReference type="Pfam" id="PF00202">
    <property type="entry name" value="Aminotran_3"/>
    <property type="match status" value="1"/>
</dbReference>
<dbReference type="EMBL" id="JBGBPQ010000023">
    <property type="protein sequence ID" value="KAL1500458.1"/>
    <property type="molecule type" value="Genomic_DNA"/>
</dbReference>
<evidence type="ECO:0000313" key="7">
    <source>
        <dbReference type="Proteomes" id="UP001515480"/>
    </source>
</evidence>
<dbReference type="PROSITE" id="PS00600">
    <property type="entry name" value="AA_TRANSFER_CLASS_3"/>
    <property type="match status" value="1"/>
</dbReference>
<organism evidence="6 7">
    <name type="scientific">Prymnesium parvum</name>
    <name type="common">Toxic golden alga</name>
    <dbReference type="NCBI Taxonomy" id="97485"/>
    <lineage>
        <taxon>Eukaryota</taxon>
        <taxon>Haptista</taxon>
        <taxon>Haptophyta</taxon>
        <taxon>Prymnesiophyceae</taxon>
        <taxon>Prymnesiales</taxon>
        <taxon>Prymnesiaceae</taxon>
        <taxon>Prymnesium</taxon>
    </lineage>
</organism>
<dbReference type="InterPro" id="IPR005814">
    <property type="entry name" value="Aminotrans_3"/>
</dbReference>
<dbReference type="InterPro" id="IPR015421">
    <property type="entry name" value="PyrdxlP-dep_Trfase_major"/>
</dbReference>
<reference evidence="6 7" key="1">
    <citation type="journal article" date="2024" name="Science">
        <title>Giant polyketide synthase enzymes in the biosynthesis of giant marine polyether toxins.</title>
        <authorList>
            <person name="Fallon T.R."/>
            <person name="Shende V.V."/>
            <person name="Wierzbicki I.H."/>
            <person name="Pendleton A.L."/>
            <person name="Watervoot N.F."/>
            <person name="Auber R.P."/>
            <person name="Gonzalez D.J."/>
            <person name="Wisecaver J.H."/>
            <person name="Moore B.S."/>
        </authorList>
    </citation>
    <scope>NUCLEOTIDE SEQUENCE [LARGE SCALE GENOMIC DNA]</scope>
    <source>
        <strain evidence="6 7">12B1</strain>
    </source>
</reference>
<comment type="caution">
    <text evidence="6">The sequence shown here is derived from an EMBL/GenBank/DDBJ whole genome shotgun (WGS) entry which is preliminary data.</text>
</comment>
<feature type="transmembrane region" description="Helical" evidence="4">
    <location>
        <begin position="624"/>
        <end position="645"/>
    </location>
</feature>
<dbReference type="PANTHER" id="PTHR43713:SF3">
    <property type="entry name" value="GLUTAMATE-1-SEMIALDEHYDE 2,1-AMINOMUTASE 1, CHLOROPLASTIC-RELATED"/>
    <property type="match status" value="1"/>
</dbReference>
<dbReference type="AlphaFoldDB" id="A0AB34INA4"/>
<dbReference type="Gene3D" id="3.40.640.10">
    <property type="entry name" value="Type I PLP-dependent aspartate aminotransferase-like (Major domain)"/>
    <property type="match status" value="1"/>
</dbReference>
<keyword evidence="7" id="KW-1185">Reference proteome</keyword>